<dbReference type="InterPro" id="IPR001005">
    <property type="entry name" value="SANT/Myb"/>
</dbReference>
<dbReference type="PANTHER" id="PTHR47430:SF4">
    <property type="entry name" value="GB|AAC33480.1"/>
    <property type="match status" value="1"/>
</dbReference>
<reference evidence="4 5" key="1">
    <citation type="submission" date="2018-03" db="EMBL/GenBank/DDBJ databases">
        <authorList>
            <person name="Fogelqvist J."/>
        </authorList>
    </citation>
    <scope>NUCLEOTIDE SEQUENCE [LARGE SCALE GENOMIC DNA]</scope>
</reference>
<gene>
    <name evidence="4" type="ORF">PLBR_LOCUS4208</name>
</gene>
<evidence type="ECO:0008006" key="6">
    <source>
        <dbReference type="Google" id="ProtNLM"/>
    </source>
</evidence>
<dbReference type="AlphaFoldDB" id="A0A3P3YA00"/>
<evidence type="ECO:0000313" key="4">
    <source>
        <dbReference type="EMBL" id="SPQ96993.1"/>
    </source>
</evidence>
<dbReference type="SMART" id="SM00717">
    <property type="entry name" value="SANT"/>
    <property type="match status" value="3"/>
</dbReference>
<dbReference type="Gene3D" id="1.10.10.60">
    <property type="entry name" value="Homeodomain-like"/>
    <property type="match status" value="2"/>
</dbReference>
<evidence type="ECO:0000259" key="3">
    <source>
        <dbReference type="PROSITE" id="PS51294"/>
    </source>
</evidence>
<dbReference type="PROSITE" id="PS50090">
    <property type="entry name" value="MYB_LIKE"/>
    <property type="match status" value="1"/>
</dbReference>
<evidence type="ECO:0000313" key="5">
    <source>
        <dbReference type="Proteomes" id="UP000290189"/>
    </source>
</evidence>
<proteinExistence type="predicted"/>
<evidence type="ECO:0000256" key="1">
    <source>
        <dbReference type="SAM" id="MobiDB-lite"/>
    </source>
</evidence>
<feature type="region of interest" description="Disordered" evidence="1">
    <location>
        <begin position="67"/>
        <end position="127"/>
    </location>
</feature>
<feature type="domain" description="Myb-like" evidence="2">
    <location>
        <begin position="192"/>
        <end position="241"/>
    </location>
</feature>
<dbReference type="Proteomes" id="UP000290189">
    <property type="component" value="Unassembled WGS sequence"/>
</dbReference>
<protein>
    <recommendedName>
        <fullName evidence="6">Myb-like domain-containing protein</fullName>
    </recommendedName>
</protein>
<dbReference type="CDD" id="cd00167">
    <property type="entry name" value="SANT"/>
    <property type="match status" value="3"/>
</dbReference>
<evidence type="ECO:0000259" key="2">
    <source>
        <dbReference type="PROSITE" id="PS50090"/>
    </source>
</evidence>
<accession>A0A3P3YA00</accession>
<dbReference type="EMBL" id="OVEO01000006">
    <property type="protein sequence ID" value="SPQ96993.1"/>
    <property type="molecule type" value="Genomic_DNA"/>
</dbReference>
<dbReference type="SUPFAM" id="SSF46689">
    <property type="entry name" value="Homeodomain-like"/>
    <property type="match status" value="1"/>
</dbReference>
<dbReference type="InterPro" id="IPR009057">
    <property type="entry name" value="Homeodomain-like_sf"/>
</dbReference>
<feature type="region of interest" description="Disordered" evidence="1">
    <location>
        <begin position="1"/>
        <end position="31"/>
    </location>
</feature>
<dbReference type="PROSITE" id="PS51294">
    <property type="entry name" value="HTH_MYB"/>
    <property type="match status" value="1"/>
</dbReference>
<keyword evidence="4" id="KW-0496">Mitochondrion</keyword>
<organism evidence="4 5">
    <name type="scientific">Plasmodiophora brassicae</name>
    <name type="common">Clubroot disease agent</name>
    <dbReference type="NCBI Taxonomy" id="37360"/>
    <lineage>
        <taxon>Eukaryota</taxon>
        <taxon>Sar</taxon>
        <taxon>Rhizaria</taxon>
        <taxon>Endomyxa</taxon>
        <taxon>Phytomyxea</taxon>
        <taxon>Plasmodiophorida</taxon>
        <taxon>Plasmodiophoridae</taxon>
        <taxon>Plasmodiophora</taxon>
    </lineage>
</organism>
<feature type="domain" description="HTH myb-type" evidence="3">
    <location>
        <begin position="194"/>
        <end position="245"/>
    </location>
</feature>
<dbReference type="InterPro" id="IPR017930">
    <property type="entry name" value="Myb_dom"/>
</dbReference>
<geneLocation type="mitochondrion" evidence="4"/>
<name>A0A3P3YA00_PLABS</name>
<sequence length="444" mass="49263">MPRGSFETSAAAPWRVPFASPSDAGRVQQEPVPGELSIASIALLAMSRAQLPPDRDMASAFNAVGAGWQPDDSASGHTSDGAYDDDEFEGDEKSVPAISSTATMTTSSSSSSRQFSEKGRQFQKGRFTPGEKEILRKAVLDYVREHDLGDAGIQMLCAKKRRPELRGAWSIIAQCLPHRSVSSCYHFCTRAFADRSTGKWTDDDIALLRQLVAKHGRKWTLIGSMIERLPCSCRDKYRLLEKRGSKWTLDEEELLVQHMRAYGDTVPLELPRHDPSSCLEHWRVKFAGYIVDGEGVACAADQKLLRGVIQQQADTFHAIQWSCIDVPDWPASFRAWRWEVLAGTVKSYCTFITGPVEISKMVLQHIASQSLPLSPPGQHRQVVAAPGQLLHQAPIVALQQHPQAFAQQHPQPQRQNQEHQQQYVNNDLFAGEEGSVGLVDLQGL</sequence>
<feature type="compositionally biased region" description="Low complexity" evidence="1">
    <location>
        <begin position="99"/>
        <end position="112"/>
    </location>
</feature>
<dbReference type="Pfam" id="PF00249">
    <property type="entry name" value="Myb_DNA-binding"/>
    <property type="match status" value="1"/>
</dbReference>
<dbReference type="PANTHER" id="PTHR47430">
    <property type="entry name" value="GB|AAC33480.1"/>
    <property type="match status" value="1"/>
</dbReference>